<comment type="caution">
    <text evidence="2">The sequence shown here is derived from an EMBL/GenBank/DDBJ whole genome shotgun (WGS) entry which is preliminary data.</text>
</comment>
<reference evidence="2 3" key="1">
    <citation type="journal article" date="2019" name="Int. J. Syst. Evol. Microbiol.">
        <title>The Global Catalogue of Microorganisms (GCM) 10K type strain sequencing project: providing services to taxonomists for standard genome sequencing and annotation.</title>
        <authorList>
            <consortium name="The Broad Institute Genomics Platform"/>
            <consortium name="The Broad Institute Genome Sequencing Center for Infectious Disease"/>
            <person name="Wu L."/>
            <person name="Ma J."/>
        </authorList>
    </citation>
    <scope>NUCLEOTIDE SEQUENCE [LARGE SCALE GENOMIC DNA]</scope>
    <source>
        <strain evidence="2 3">CGMCC 1.15824</strain>
    </source>
</reference>
<dbReference type="Pfam" id="PF24375">
    <property type="entry name" value="DUF7531"/>
    <property type="match status" value="1"/>
</dbReference>
<feature type="region of interest" description="Disordered" evidence="1">
    <location>
        <begin position="163"/>
        <end position="197"/>
    </location>
</feature>
<sequence length="294" mass="31232">MELNCAGCAGCCVDWRPLAPEGGSDHERRGPYSPLDAAYNLVALEREEIRGFLADGMGDALTVRLWEADDDEGAVEIDGHRLAAVAGRPAFFVGLRKPPKPVAPVGREEPTWLPSCVFLDPDTLQCRIHGDALYPAECGAYPAHNLELGVETECERVEAAGGGDRLLEDDPGDAADTGPLFGPQAVGQKLFAHPDPDDLEGIVERAAEGTLTREDRAEFVAVAAASSPGTLALSDPHYEDAREQVLAADSWAGRAIDDWEERAGGRGEPAATDPADAGRAVEEERGAPDTPGWD</sequence>
<evidence type="ECO:0000313" key="3">
    <source>
        <dbReference type="Proteomes" id="UP001595925"/>
    </source>
</evidence>
<gene>
    <name evidence="2" type="ORF">ACFPFO_20090</name>
</gene>
<dbReference type="RefSeq" id="WP_224827697.1">
    <property type="nucleotide sequence ID" value="NZ_JAIVEF010000002.1"/>
</dbReference>
<evidence type="ECO:0000313" key="2">
    <source>
        <dbReference type="EMBL" id="MFC4990021.1"/>
    </source>
</evidence>
<feature type="region of interest" description="Disordered" evidence="1">
    <location>
        <begin position="258"/>
        <end position="294"/>
    </location>
</feature>
<dbReference type="AlphaFoldDB" id="A0ABD5QJN9"/>
<dbReference type="InterPro" id="IPR055953">
    <property type="entry name" value="DUF7531"/>
</dbReference>
<protein>
    <submittedName>
        <fullName evidence="2">YkgJ family cysteine cluster protein</fullName>
    </submittedName>
</protein>
<dbReference type="EMBL" id="JBHSJG010000056">
    <property type="protein sequence ID" value="MFC4990021.1"/>
    <property type="molecule type" value="Genomic_DNA"/>
</dbReference>
<accession>A0ABD5QJN9</accession>
<evidence type="ECO:0000256" key="1">
    <source>
        <dbReference type="SAM" id="MobiDB-lite"/>
    </source>
</evidence>
<dbReference type="Proteomes" id="UP001595925">
    <property type="component" value="Unassembled WGS sequence"/>
</dbReference>
<proteinExistence type="predicted"/>
<organism evidence="2 3">
    <name type="scientific">Saliphagus infecundisoli</name>
    <dbReference type="NCBI Taxonomy" id="1849069"/>
    <lineage>
        <taxon>Archaea</taxon>
        <taxon>Methanobacteriati</taxon>
        <taxon>Methanobacteriota</taxon>
        <taxon>Stenosarchaea group</taxon>
        <taxon>Halobacteria</taxon>
        <taxon>Halobacteriales</taxon>
        <taxon>Natrialbaceae</taxon>
        <taxon>Saliphagus</taxon>
    </lineage>
</organism>
<name>A0ABD5QJN9_9EURY</name>
<keyword evidence="3" id="KW-1185">Reference proteome</keyword>